<dbReference type="AlphaFoldDB" id="A0AAD8A7H8"/>
<accession>A0AAD8A7H8</accession>
<organism evidence="1 2">
    <name type="scientific">Diploptera punctata</name>
    <name type="common">Pacific beetle cockroach</name>
    <dbReference type="NCBI Taxonomy" id="6984"/>
    <lineage>
        <taxon>Eukaryota</taxon>
        <taxon>Metazoa</taxon>
        <taxon>Ecdysozoa</taxon>
        <taxon>Arthropoda</taxon>
        <taxon>Hexapoda</taxon>
        <taxon>Insecta</taxon>
        <taxon>Pterygota</taxon>
        <taxon>Neoptera</taxon>
        <taxon>Polyneoptera</taxon>
        <taxon>Dictyoptera</taxon>
        <taxon>Blattodea</taxon>
        <taxon>Blaberoidea</taxon>
        <taxon>Blaberidae</taxon>
        <taxon>Diplopterinae</taxon>
        <taxon>Diploptera</taxon>
    </lineage>
</organism>
<evidence type="ECO:0000313" key="2">
    <source>
        <dbReference type="Proteomes" id="UP001233999"/>
    </source>
</evidence>
<dbReference type="Proteomes" id="UP001233999">
    <property type="component" value="Unassembled WGS sequence"/>
</dbReference>
<sequence length="66" mass="7705">SRQRLKEMLQPLELLKTVLNFSFCVFLIFIDMVREKAHISENRKKSCIEPLILTINSIISSKTNEP</sequence>
<feature type="non-terminal residue" evidence="1">
    <location>
        <position position="66"/>
    </location>
</feature>
<name>A0AAD8A7H8_DIPPU</name>
<protein>
    <submittedName>
        <fullName evidence="1">Uncharacterized protein</fullName>
    </submittedName>
</protein>
<evidence type="ECO:0000313" key="1">
    <source>
        <dbReference type="EMBL" id="KAJ9593778.1"/>
    </source>
</evidence>
<reference evidence="1" key="1">
    <citation type="journal article" date="2023" name="IScience">
        <title>Live-bearing cockroach genome reveals convergent evolutionary mechanisms linked to viviparity in insects and beyond.</title>
        <authorList>
            <person name="Fouks B."/>
            <person name="Harrison M.C."/>
            <person name="Mikhailova A.A."/>
            <person name="Marchal E."/>
            <person name="English S."/>
            <person name="Carruthers M."/>
            <person name="Jennings E.C."/>
            <person name="Chiamaka E.L."/>
            <person name="Frigard R.A."/>
            <person name="Pippel M."/>
            <person name="Attardo G.M."/>
            <person name="Benoit J.B."/>
            <person name="Bornberg-Bauer E."/>
            <person name="Tobe S.S."/>
        </authorList>
    </citation>
    <scope>NUCLEOTIDE SEQUENCE</scope>
    <source>
        <strain evidence="1">Stay&amp;Tobe</strain>
    </source>
</reference>
<reference evidence="1" key="2">
    <citation type="submission" date="2023-05" db="EMBL/GenBank/DDBJ databases">
        <authorList>
            <person name="Fouks B."/>
        </authorList>
    </citation>
    <scope>NUCLEOTIDE SEQUENCE</scope>
    <source>
        <strain evidence="1">Stay&amp;Tobe</strain>
        <tissue evidence="1">Testes</tissue>
    </source>
</reference>
<proteinExistence type="predicted"/>
<gene>
    <name evidence="1" type="ORF">L9F63_027578</name>
</gene>
<feature type="non-terminal residue" evidence="1">
    <location>
        <position position="1"/>
    </location>
</feature>
<dbReference type="EMBL" id="JASPKZ010003358">
    <property type="protein sequence ID" value="KAJ9593778.1"/>
    <property type="molecule type" value="Genomic_DNA"/>
</dbReference>
<keyword evidence="2" id="KW-1185">Reference proteome</keyword>
<comment type="caution">
    <text evidence="1">The sequence shown here is derived from an EMBL/GenBank/DDBJ whole genome shotgun (WGS) entry which is preliminary data.</text>
</comment>